<name>A0AAD7I710_9AGAR</name>
<dbReference type="Proteomes" id="UP001215598">
    <property type="component" value="Unassembled WGS sequence"/>
</dbReference>
<comment type="caution">
    <text evidence="1">The sequence shown here is derived from an EMBL/GenBank/DDBJ whole genome shotgun (WGS) entry which is preliminary data.</text>
</comment>
<sequence length="129" mass="14385">MHGGFSSIALVVEAEAEGGTKSAIVTAGQQKDSTADEWHIHAGDIGVSLRTGHTSSSQKDVGQAPCAIRRWQWLQLWGMESPPPRAANRLWGDVVAEELTTHLSRWFSMRNQLDAGDRQRRWYKYGIKP</sequence>
<reference evidence="1" key="1">
    <citation type="submission" date="2023-03" db="EMBL/GenBank/DDBJ databases">
        <title>Massive genome expansion in bonnet fungi (Mycena s.s.) driven by repeated elements and novel gene families across ecological guilds.</title>
        <authorList>
            <consortium name="Lawrence Berkeley National Laboratory"/>
            <person name="Harder C.B."/>
            <person name="Miyauchi S."/>
            <person name="Viragh M."/>
            <person name="Kuo A."/>
            <person name="Thoen E."/>
            <person name="Andreopoulos B."/>
            <person name="Lu D."/>
            <person name="Skrede I."/>
            <person name="Drula E."/>
            <person name="Henrissat B."/>
            <person name="Morin E."/>
            <person name="Kohler A."/>
            <person name="Barry K."/>
            <person name="LaButti K."/>
            <person name="Morin E."/>
            <person name="Salamov A."/>
            <person name="Lipzen A."/>
            <person name="Mereny Z."/>
            <person name="Hegedus B."/>
            <person name="Baldrian P."/>
            <person name="Stursova M."/>
            <person name="Weitz H."/>
            <person name="Taylor A."/>
            <person name="Grigoriev I.V."/>
            <person name="Nagy L.G."/>
            <person name="Martin F."/>
            <person name="Kauserud H."/>
        </authorList>
    </citation>
    <scope>NUCLEOTIDE SEQUENCE</scope>
    <source>
        <strain evidence="1">CBHHK182m</strain>
    </source>
</reference>
<gene>
    <name evidence="1" type="ORF">B0H16DRAFT_1467154</name>
</gene>
<evidence type="ECO:0000313" key="2">
    <source>
        <dbReference type="Proteomes" id="UP001215598"/>
    </source>
</evidence>
<protein>
    <submittedName>
        <fullName evidence="1">Uncharacterized protein</fullName>
    </submittedName>
</protein>
<keyword evidence="2" id="KW-1185">Reference proteome</keyword>
<dbReference type="EMBL" id="JARKIB010000127">
    <property type="protein sequence ID" value="KAJ7735317.1"/>
    <property type="molecule type" value="Genomic_DNA"/>
</dbReference>
<accession>A0AAD7I710</accession>
<organism evidence="1 2">
    <name type="scientific">Mycena metata</name>
    <dbReference type="NCBI Taxonomy" id="1033252"/>
    <lineage>
        <taxon>Eukaryota</taxon>
        <taxon>Fungi</taxon>
        <taxon>Dikarya</taxon>
        <taxon>Basidiomycota</taxon>
        <taxon>Agaricomycotina</taxon>
        <taxon>Agaricomycetes</taxon>
        <taxon>Agaricomycetidae</taxon>
        <taxon>Agaricales</taxon>
        <taxon>Marasmiineae</taxon>
        <taxon>Mycenaceae</taxon>
        <taxon>Mycena</taxon>
    </lineage>
</organism>
<dbReference type="AlphaFoldDB" id="A0AAD7I710"/>
<evidence type="ECO:0000313" key="1">
    <source>
        <dbReference type="EMBL" id="KAJ7735317.1"/>
    </source>
</evidence>
<proteinExistence type="predicted"/>